<accession>A0A1N6KSS0</accession>
<dbReference type="GO" id="GO:0016020">
    <property type="term" value="C:membrane"/>
    <property type="evidence" value="ECO:0007669"/>
    <property type="project" value="TreeGrafter"/>
</dbReference>
<proteinExistence type="predicted"/>
<dbReference type="GO" id="GO:0009103">
    <property type="term" value="P:lipopolysaccharide biosynthetic process"/>
    <property type="evidence" value="ECO:0007669"/>
    <property type="project" value="TreeGrafter"/>
</dbReference>
<dbReference type="RefSeq" id="WP_074299318.1">
    <property type="nucleotide sequence ID" value="NZ_FSRU01000002.1"/>
</dbReference>
<dbReference type="PANTHER" id="PTHR23028">
    <property type="entry name" value="ACETYLTRANSFERASE"/>
    <property type="match status" value="1"/>
</dbReference>
<dbReference type="OrthoDB" id="9814807at2"/>
<dbReference type="AlphaFoldDB" id="A0A1N6KSS0"/>
<keyword evidence="3" id="KW-0378">Hydrolase</keyword>
<evidence type="ECO:0000313" key="4">
    <source>
        <dbReference type="Proteomes" id="UP000185151"/>
    </source>
</evidence>
<keyword evidence="3" id="KW-0808">Transferase</keyword>
<evidence type="ECO:0000256" key="1">
    <source>
        <dbReference type="SAM" id="Phobius"/>
    </source>
</evidence>
<evidence type="ECO:0000313" key="3">
    <source>
        <dbReference type="EMBL" id="SIO59426.1"/>
    </source>
</evidence>
<gene>
    <name evidence="3" type="ORF">SAMN05444165_4514</name>
</gene>
<feature type="transmembrane region" description="Helical" evidence="1">
    <location>
        <begin position="223"/>
        <end position="244"/>
    </location>
</feature>
<keyword evidence="3" id="KW-0012">Acyltransferase</keyword>
<keyword evidence="4" id="KW-1185">Reference proteome</keyword>
<evidence type="ECO:0000259" key="2">
    <source>
        <dbReference type="Pfam" id="PF01757"/>
    </source>
</evidence>
<keyword evidence="1" id="KW-0812">Transmembrane</keyword>
<feature type="transmembrane region" description="Helical" evidence="1">
    <location>
        <begin position="193"/>
        <end position="211"/>
    </location>
</feature>
<dbReference type="PANTHER" id="PTHR23028:SF53">
    <property type="entry name" value="ACYL_TRANSF_3 DOMAIN-CONTAINING PROTEIN"/>
    <property type="match status" value="1"/>
</dbReference>
<sequence>MDNRIRGFDGLRAIAVLMVFLQHRVLSGRDETGHLGVWIFFALSGFLITGILSAQRRTIERDASDFFTELKRFLFRRTLRIFPIYYLLLIVMAVLMMFGHAAPQLKSGLPFHFAYLSNIWIGEVLRYWPGPWSHLWSLSIEEQFYLFFAPLLLLVPVRWHLLVCCAVFVTGLASMLLMRFAGTPEIVVYTHPLTNFWMLALGGIGGAWLRVEGSTLRALLSRQSGFIAVLFGVTALCVTEPNWSAVANPAVYTLVCTLYGMGIAALVCAVACSGSTALVGVLETGWLASLGRISYGFYLYHNFVPDPARLNRVKALFHGAAEPTWVRFAGIAISFGVSLWLAKLSWRFIEAPILRRKAEWTQRVVNTTGRRAGLYKS</sequence>
<organism evidence="3 4">
    <name type="scientific">Paraburkholderia phenazinium</name>
    <dbReference type="NCBI Taxonomy" id="60549"/>
    <lineage>
        <taxon>Bacteria</taxon>
        <taxon>Pseudomonadati</taxon>
        <taxon>Pseudomonadota</taxon>
        <taxon>Betaproteobacteria</taxon>
        <taxon>Burkholderiales</taxon>
        <taxon>Burkholderiaceae</taxon>
        <taxon>Paraburkholderia</taxon>
    </lineage>
</organism>
<dbReference type="Proteomes" id="UP000185151">
    <property type="component" value="Unassembled WGS sequence"/>
</dbReference>
<dbReference type="GO" id="GO:0016747">
    <property type="term" value="F:acyltransferase activity, transferring groups other than amino-acyl groups"/>
    <property type="evidence" value="ECO:0007669"/>
    <property type="project" value="InterPro"/>
</dbReference>
<keyword evidence="1" id="KW-0472">Membrane</keyword>
<feature type="transmembrane region" description="Helical" evidence="1">
    <location>
        <begin position="37"/>
        <end position="54"/>
    </location>
</feature>
<dbReference type="Pfam" id="PF01757">
    <property type="entry name" value="Acyl_transf_3"/>
    <property type="match status" value="1"/>
</dbReference>
<feature type="transmembrane region" description="Helical" evidence="1">
    <location>
        <begin position="324"/>
        <end position="346"/>
    </location>
</feature>
<dbReference type="InterPro" id="IPR002656">
    <property type="entry name" value="Acyl_transf_3_dom"/>
</dbReference>
<feature type="transmembrane region" description="Helical" evidence="1">
    <location>
        <begin position="250"/>
        <end position="272"/>
    </location>
</feature>
<dbReference type="InterPro" id="IPR050879">
    <property type="entry name" value="Acyltransferase_3"/>
</dbReference>
<protein>
    <submittedName>
        <fullName evidence="3">Peptidoglycan/LPS O-acetylase OafA/YrhL, contains acyltransferase and SGNH-hydrolase domains</fullName>
    </submittedName>
</protein>
<dbReference type="GO" id="GO:0016787">
    <property type="term" value="F:hydrolase activity"/>
    <property type="evidence" value="ECO:0007669"/>
    <property type="project" value="UniProtKB-KW"/>
</dbReference>
<name>A0A1N6KSS0_9BURK</name>
<feature type="transmembrane region" description="Helical" evidence="1">
    <location>
        <begin position="161"/>
        <end position="181"/>
    </location>
</feature>
<dbReference type="EMBL" id="FSRU01000002">
    <property type="protein sequence ID" value="SIO59426.1"/>
    <property type="molecule type" value="Genomic_DNA"/>
</dbReference>
<feature type="domain" description="Acyltransferase 3" evidence="2">
    <location>
        <begin position="6"/>
        <end position="342"/>
    </location>
</feature>
<feature type="transmembrane region" description="Helical" evidence="1">
    <location>
        <begin position="81"/>
        <end position="102"/>
    </location>
</feature>
<reference evidence="3 4" key="1">
    <citation type="submission" date="2016-11" db="EMBL/GenBank/DDBJ databases">
        <authorList>
            <person name="Jaros S."/>
            <person name="Januszkiewicz K."/>
            <person name="Wedrychowicz H."/>
        </authorList>
    </citation>
    <scope>NUCLEOTIDE SEQUENCE [LARGE SCALE GENOMIC DNA]</scope>
    <source>
        <strain evidence="3 4">GAS95</strain>
    </source>
</reference>
<keyword evidence="1" id="KW-1133">Transmembrane helix</keyword>